<name>A0A0B6YES7_9EUPU</name>
<gene>
    <name evidence="1" type="primary">ORF22420</name>
</gene>
<feature type="non-terminal residue" evidence="1">
    <location>
        <position position="1"/>
    </location>
</feature>
<dbReference type="EMBL" id="HACG01007421">
    <property type="protein sequence ID" value="CEK54286.1"/>
    <property type="molecule type" value="Transcribed_RNA"/>
</dbReference>
<sequence length="74" mass="8005">SLPPDVQSLILNCPSLESSSILSDGIFQKLSFLRSLTIYQCKINIITAGSFIGLQMLKNLSISYSGLPQLGDDT</sequence>
<dbReference type="AlphaFoldDB" id="A0A0B6YES7"/>
<reference evidence="1" key="1">
    <citation type="submission" date="2014-12" db="EMBL/GenBank/DDBJ databases">
        <title>Insight into the proteome of Arion vulgaris.</title>
        <authorList>
            <person name="Aradska J."/>
            <person name="Bulat T."/>
            <person name="Smidak R."/>
            <person name="Sarate P."/>
            <person name="Gangsoo J."/>
            <person name="Sialana F."/>
            <person name="Bilban M."/>
            <person name="Lubec G."/>
        </authorList>
    </citation>
    <scope>NUCLEOTIDE SEQUENCE</scope>
    <source>
        <tissue evidence="1">Skin</tissue>
    </source>
</reference>
<protein>
    <submittedName>
        <fullName evidence="1">Uncharacterized protein</fullName>
    </submittedName>
</protein>
<dbReference type="InterPro" id="IPR032675">
    <property type="entry name" value="LRR_dom_sf"/>
</dbReference>
<accession>A0A0B6YES7</accession>
<dbReference type="Gene3D" id="3.80.10.10">
    <property type="entry name" value="Ribonuclease Inhibitor"/>
    <property type="match status" value="1"/>
</dbReference>
<feature type="non-terminal residue" evidence="1">
    <location>
        <position position="74"/>
    </location>
</feature>
<organism evidence="1">
    <name type="scientific">Arion vulgaris</name>
    <dbReference type="NCBI Taxonomy" id="1028688"/>
    <lineage>
        <taxon>Eukaryota</taxon>
        <taxon>Metazoa</taxon>
        <taxon>Spiralia</taxon>
        <taxon>Lophotrochozoa</taxon>
        <taxon>Mollusca</taxon>
        <taxon>Gastropoda</taxon>
        <taxon>Heterobranchia</taxon>
        <taxon>Euthyneura</taxon>
        <taxon>Panpulmonata</taxon>
        <taxon>Eupulmonata</taxon>
        <taxon>Stylommatophora</taxon>
        <taxon>Helicina</taxon>
        <taxon>Arionoidea</taxon>
        <taxon>Arionidae</taxon>
        <taxon>Arion</taxon>
    </lineage>
</organism>
<proteinExistence type="predicted"/>
<evidence type="ECO:0000313" key="1">
    <source>
        <dbReference type="EMBL" id="CEK54286.1"/>
    </source>
</evidence>
<dbReference type="SUPFAM" id="SSF52058">
    <property type="entry name" value="L domain-like"/>
    <property type="match status" value="1"/>
</dbReference>